<organism evidence="2 3">
    <name type="scientific">Lactobacillus intestinalis DSM 6629</name>
    <dbReference type="NCBI Taxonomy" id="1423761"/>
    <lineage>
        <taxon>Bacteria</taxon>
        <taxon>Bacillati</taxon>
        <taxon>Bacillota</taxon>
        <taxon>Bacilli</taxon>
        <taxon>Lactobacillales</taxon>
        <taxon>Lactobacillaceae</taxon>
        <taxon>Lactobacillus</taxon>
    </lineage>
</organism>
<feature type="domain" description="Calcineurin-like phosphoesterase" evidence="1">
    <location>
        <begin position="145"/>
        <end position="402"/>
    </location>
</feature>
<name>A0ABR5PS04_9LACO</name>
<dbReference type="SUPFAM" id="SSF56300">
    <property type="entry name" value="Metallo-dependent phosphatases"/>
    <property type="match status" value="1"/>
</dbReference>
<evidence type="ECO:0000259" key="1">
    <source>
        <dbReference type="Pfam" id="PF00149"/>
    </source>
</evidence>
<dbReference type="InterPro" id="IPR004843">
    <property type="entry name" value="Calcineurin-like_PHP"/>
</dbReference>
<accession>A0ABR5PS04</accession>
<dbReference type="Pfam" id="PF00149">
    <property type="entry name" value="Metallophos"/>
    <property type="match status" value="1"/>
</dbReference>
<dbReference type="InterPro" id="IPR029052">
    <property type="entry name" value="Metallo-depent_PP-like"/>
</dbReference>
<gene>
    <name evidence="2" type="ORF">FC44_GL000220</name>
</gene>
<evidence type="ECO:0000313" key="3">
    <source>
        <dbReference type="Proteomes" id="UP000051735"/>
    </source>
</evidence>
<dbReference type="Gene3D" id="3.60.21.10">
    <property type="match status" value="1"/>
</dbReference>
<reference evidence="2 3" key="1">
    <citation type="journal article" date="2015" name="Genome Announc.">
        <title>Expanding the biotechnology potential of lactobacilli through comparative genomics of 213 strains and associated genera.</title>
        <authorList>
            <person name="Sun Z."/>
            <person name="Harris H.M."/>
            <person name="McCann A."/>
            <person name="Guo C."/>
            <person name="Argimon S."/>
            <person name="Zhang W."/>
            <person name="Yang X."/>
            <person name="Jeffery I.B."/>
            <person name="Cooney J.C."/>
            <person name="Kagawa T.F."/>
            <person name="Liu W."/>
            <person name="Song Y."/>
            <person name="Salvetti E."/>
            <person name="Wrobel A."/>
            <person name="Rasinkangas P."/>
            <person name="Parkhill J."/>
            <person name="Rea M.C."/>
            <person name="O'Sullivan O."/>
            <person name="Ritari J."/>
            <person name="Douillard F.P."/>
            <person name="Paul Ross R."/>
            <person name="Yang R."/>
            <person name="Briner A.E."/>
            <person name="Felis G.E."/>
            <person name="de Vos W.M."/>
            <person name="Barrangou R."/>
            <person name="Klaenhammer T.R."/>
            <person name="Caufield P.W."/>
            <person name="Cui Y."/>
            <person name="Zhang H."/>
            <person name="O'Toole P.W."/>
        </authorList>
    </citation>
    <scope>NUCLEOTIDE SEQUENCE [LARGE SCALE GENOMIC DNA]</scope>
    <source>
        <strain evidence="2 3">DSM 6629</strain>
    </source>
</reference>
<comment type="caution">
    <text evidence="2">The sequence shown here is derived from an EMBL/GenBank/DDBJ whole genome shotgun (WGS) entry which is preliminary data.</text>
</comment>
<dbReference type="Proteomes" id="UP000051735">
    <property type="component" value="Unassembled WGS sequence"/>
</dbReference>
<evidence type="ECO:0000313" key="2">
    <source>
        <dbReference type="EMBL" id="KRM34253.1"/>
    </source>
</evidence>
<proteinExistence type="predicted"/>
<protein>
    <submittedName>
        <fullName evidence="2">Ser Thr protein phosphatase</fullName>
    </submittedName>
</protein>
<sequence length="477" mass="55635">MTDFFFVFEANDMKIFRQTRGLVDKMMGAKKRSSLHRDSKMIDPMQSFTTIGEYHVDQKEDTPGGKPYVLTVYKDEKGVLHQALSPESTQKLAPEYVRMFDEDLGHFRAFKNTETGRRYQVERYLDQFTDEVKSHIREGENSVNISVITDTHFKDKNSSDFYGWNGLTHVREFSYLDESGLLNLKAHLGDWIDGSDAGLVSESELYKLKEAFKSDKIPYMMIKGNHDENDKFDEHHDLKASFPENEFENIMWPDMYKQARIHYISRQHGVGYYDFDDVRIISVNTSDLPYELDSKGQKKYDTKITLAVREDQMEEIIEILSKSSGKKIIFMSHANPINRKGSNALKYNGRSLHELLVAFNQKEKGRMHSSAGVPPEFRLSNDFDFTNIKDARIIAYFCGHRHREDQYRINGIQYILFNCSALMGPNHSLTTKYNKNWNRKMDYNNEFAGYVVNVDLNRHRLQVFGYGAASKRRIFFI</sequence>
<keyword evidence="3" id="KW-1185">Reference proteome</keyword>
<dbReference type="EMBL" id="AZGN01000007">
    <property type="protein sequence ID" value="KRM34253.1"/>
    <property type="molecule type" value="Genomic_DNA"/>
</dbReference>